<accession>A0A853EZ65</accession>
<evidence type="ECO:0000313" key="1">
    <source>
        <dbReference type="EMBL" id="NYT26558.1"/>
    </source>
</evidence>
<name>A0A853EZ65_9GAMM</name>
<dbReference type="RefSeq" id="WP_369151761.1">
    <property type="nucleotide sequence ID" value="NZ_OZ156463.1"/>
</dbReference>
<organism evidence="1 2">
    <name type="scientific">Candidatus Thiodubiliella endoseptemdiera</name>
    <dbReference type="NCBI Taxonomy" id="2738886"/>
    <lineage>
        <taxon>Bacteria</taxon>
        <taxon>Pseudomonadati</taxon>
        <taxon>Pseudomonadota</taxon>
        <taxon>Gammaproteobacteria</taxon>
        <taxon>Candidatus Pseudothioglobaceae</taxon>
        <taxon>Candidatus Thiodubiliella</taxon>
    </lineage>
</organism>
<proteinExistence type="predicted"/>
<dbReference type="AlphaFoldDB" id="A0A853EZ65"/>
<sequence>MGIFTRDYVGELKWESIKNTGDGRPQYSSRAKVFGGWLVSIMGNASIGGNGATFIPNPEHKWILKPCQK</sequence>
<protein>
    <submittedName>
        <fullName evidence="1">Uncharacterized protein</fullName>
    </submittedName>
</protein>
<dbReference type="Proteomes" id="UP000568751">
    <property type="component" value="Unassembled WGS sequence"/>
</dbReference>
<reference evidence="1 2" key="1">
    <citation type="submission" date="2020-05" db="EMBL/GenBank/DDBJ databases">
        <title>Horizontal transmission and recombination maintain forever young bacterial symbiont genomes.</title>
        <authorList>
            <person name="Russell S.L."/>
            <person name="Pepper-Tunick E."/>
            <person name="Svedberg J."/>
            <person name="Byrne A."/>
            <person name="Ruelas Castillo J."/>
            <person name="Vollmers C."/>
            <person name="Beinart R.A."/>
            <person name="Corbett-Detig R."/>
        </authorList>
    </citation>
    <scope>NUCLEOTIDE SEQUENCE [LARGE SCALE GENOMIC DNA]</scope>
    <source>
        <strain evidence="1">455</strain>
    </source>
</reference>
<evidence type="ECO:0000313" key="2">
    <source>
        <dbReference type="Proteomes" id="UP000568751"/>
    </source>
</evidence>
<dbReference type="EMBL" id="JACCHT010000001">
    <property type="protein sequence ID" value="NYT26558.1"/>
    <property type="molecule type" value="Genomic_DNA"/>
</dbReference>
<comment type="caution">
    <text evidence="1">The sequence shown here is derived from an EMBL/GenBank/DDBJ whole genome shotgun (WGS) entry which is preliminary data.</text>
</comment>
<gene>
    <name evidence="1" type="ORF">H0A76_00750</name>
</gene>